<reference evidence="1 2" key="1">
    <citation type="submission" date="2014-01" db="EMBL/GenBank/DDBJ databases">
        <title>Comparative genomics of Fusobacterium necrophorum wild isolates.</title>
        <authorList>
            <person name="Kittichotirat W."/>
            <person name="Bumgarner R.E."/>
            <person name="Lawrence P."/>
        </authorList>
    </citation>
    <scope>NUCLEOTIDE SEQUENCE [LARGE SCALE GENOMIC DNA]</scope>
    <source>
        <strain evidence="1 2">BL</strain>
    </source>
</reference>
<protein>
    <submittedName>
        <fullName evidence="1">Uncharacterized protein</fullName>
    </submittedName>
</protein>
<proteinExistence type="predicted"/>
<accession>A0AB73BW21</accession>
<comment type="caution">
    <text evidence="1">The sequence shown here is derived from an EMBL/GenBank/DDBJ whole genome shotgun (WGS) entry which is preliminary data.</text>
</comment>
<organism evidence="1 2">
    <name type="scientific">Fusobacterium necrophorum BL</name>
    <dbReference type="NCBI Taxonomy" id="1441732"/>
    <lineage>
        <taxon>Bacteria</taxon>
        <taxon>Fusobacteriati</taxon>
        <taxon>Fusobacteriota</taxon>
        <taxon>Fusobacteriia</taxon>
        <taxon>Fusobacteriales</taxon>
        <taxon>Fusobacteriaceae</taxon>
        <taxon>Fusobacterium</taxon>
    </lineage>
</organism>
<evidence type="ECO:0000313" key="2">
    <source>
        <dbReference type="Proteomes" id="UP000027473"/>
    </source>
</evidence>
<dbReference type="EMBL" id="JAAC01000104">
    <property type="protein sequence ID" value="KDE62944.1"/>
    <property type="molecule type" value="Genomic_DNA"/>
</dbReference>
<dbReference type="AlphaFoldDB" id="A0AB73BW21"/>
<name>A0AB73BW21_9FUSO</name>
<gene>
    <name evidence="1" type="ORF">FUSO3_06500</name>
</gene>
<evidence type="ECO:0000313" key="1">
    <source>
        <dbReference type="EMBL" id="KDE62944.1"/>
    </source>
</evidence>
<sequence>MLYLHSKIILSRNDLFLTFWTLEFTQGYRDSDSMTWTRDDKKQVVIPVFIFIMEVYEYF</sequence>
<dbReference type="Proteomes" id="UP000027473">
    <property type="component" value="Unassembled WGS sequence"/>
</dbReference>